<keyword evidence="3" id="KW-1185">Reference proteome</keyword>
<reference evidence="3" key="1">
    <citation type="journal article" date="2018" name="Nat. Microbiol.">
        <title>Leveraging single-cell genomics to expand the fungal tree of life.</title>
        <authorList>
            <person name="Ahrendt S.R."/>
            <person name="Quandt C.A."/>
            <person name="Ciobanu D."/>
            <person name="Clum A."/>
            <person name="Salamov A."/>
            <person name="Andreopoulos B."/>
            <person name="Cheng J.F."/>
            <person name="Woyke T."/>
            <person name="Pelin A."/>
            <person name="Henrissat B."/>
            <person name="Reynolds N.K."/>
            <person name="Benny G.L."/>
            <person name="Smith M.E."/>
            <person name="James T.Y."/>
            <person name="Grigoriev I.V."/>
        </authorList>
    </citation>
    <scope>NUCLEOTIDE SEQUENCE [LARGE SCALE GENOMIC DNA]</scope>
</reference>
<proteinExistence type="predicted"/>
<evidence type="ECO:0000313" key="2">
    <source>
        <dbReference type="EMBL" id="RKO87672.1"/>
    </source>
</evidence>
<sequence length="241" mass="27310">MTTPKIQEKRTTMSASALPAFAAPFFPGFYWNHPNPLQHLFWRADLPIACIIEKRGALRSYGGADLPAHPARSWHTRNVVLLNFLEAAHSQPWGVPHQPALNMLTELKKRSRKKIEEEEAVERQRHQRDNAAPLPDASPHGIAQIKASPWKRIHLSSEVSFNPHRWRSPDDPLVDDNEALVVTRSRYHPYCLRSKTCRIIDHLEYGGAWVGVAASSNGHPVTSVQISKNHLEARCSPLQQR</sequence>
<evidence type="ECO:0000256" key="1">
    <source>
        <dbReference type="SAM" id="MobiDB-lite"/>
    </source>
</evidence>
<dbReference type="Proteomes" id="UP000269721">
    <property type="component" value="Unassembled WGS sequence"/>
</dbReference>
<accession>A0A4P9W6N9</accession>
<feature type="region of interest" description="Disordered" evidence="1">
    <location>
        <begin position="114"/>
        <end position="141"/>
    </location>
</feature>
<protein>
    <submittedName>
        <fullName evidence="2">Uncharacterized protein</fullName>
    </submittedName>
</protein>
<name>A0A4P9W6N9_9FUNG</name>
<dbReference type="EMBL" id="KZ997249">
    <property type="protein sequence ID" value="RKO87672.1"/>
    <property type="molecule type" value="Genomic_DNA"/>
</dbReference>
<dbReference type="AlphaFoldDB" id="A0A4P9W6N9"/>
<organism evidence="2 3">
    <name type="scientific">Blyttiomyces helicus</name>
    <dbReference type="NCBI Taxonomy" id="388810"/>
    <lineage>
        <taxon>Eukaryota</taxon>
        <taxon>Fungi</taxon>
        <taxon>Fungi incertae sedis</taxon>
        <taxon>Chytridiomycota</taxon>
        <taxon>Chytridiomycota incertae sedis</taxon>
        <taxon>Chytridiomycetes</taxon>
        <taxon>Chytridiomycetes incertae sedis</taxon>
        <taxon>Blyttiomyces</taxon>
    </lineage>
</organism>
<evidence type="ECO:0000313" key="3">
    <source>
        <dbReference type="Proteomes" id="UP000269721"/>
    </source>
</evidence>
<gene>
    <name evidence="2" type="ORF">BDK51DRAFT_37007</name>
</gene>